<reference evidence="4" key="1">
    <citation type="submission" date="2015-07" db="EMBL/GenBank/DDBJ databases">
        <title>Discovery of a poly(ethylene terephthalate assimilation.</title>
        <authorList>
            <person name="Yoshida S."/>
            <person name="Hiraga K."/>
            <person name="Takehana T."/>
            <person name="Taniguchi I."/>
            <person name="Yamaji H."/>
            <person name="Maeda Y."/>
            <person name="Toyohara K."/>
            <person name="Miyamoto K."/>
            <person name="Kimura Y."/>
            <person name="Oda K."/>
        </authorList>
    </citation>
    <scope>NUCLEOTIDE SEQUENCE [LARGE SCALE GENOMIC DNA]</scope>
    <source>
        <strain evidence="4">NBRC 110686 / TISTR 2288 / 201-F6</strain>
    </source>
</reference>
<evidence type="ECO:0000313" key="4">
    <source>
        <dbReference type="Proteomes" id="UP000037660"/>
    </source>
</evidence>
<dbReference type="SMART" id="SM00554">
    <property type="entry name" value="FAS1"/>
    <property type="match status" value="2"/>
</dbReference>
<dbReference type="GO" id="GO:0031012">
    <property type="term" value="C:extracellular matrix"/>
    <property type="evidence" value="ECO:0007669"/>
    <property type="project" value="TreeGrafter"/>
</dbReference>
<organism evidence="3 4">
    <name type="scientific">Piscinibacter sakaiensis</name>
    <name type="common">Ideonella sakaiensis</name>
    <dbReference type="NCBI Taxonomy" id="1547922"/>
    <lineage>
        <taxon>Bacteria</taxon>
        <taxon>Pseudomonadati</taxon>
        <taxon>Pseudomonadota</taxon>
        <taxon>Betaproteobacteria</taxon>
        <taxon>Burkholderiales</taxon>
        <taxon>Sphaerotilaceae</taxon>
        <taxon>Piscinibacter</taxon>
    </lineage>
</organism>
<dbReference type="GO" id="GO:0050839">
    <property type="term" value="F:cell adhesion molecule binding"/>
    <property type="evidence" value="ECO:0007669"/>
    <property type="project" value="TreeGrafter"/>
</dbReference>
<dbReference type="InterPro" id="IPR050904">
    <property type="entry name" value="Adhesion/Biosynth-related"/>
</dbReference>
<dbReference type="FunFam" id="2.30.180.10:FF:000032">
    <property type="entry name" value="Fasciclin domain-containing protein, putative"/>
    <property type="match status" value="2"/>
</dbReference>
<feature type="domain" description="FAS1" evidence="2">
    <location>
        <begin position="179"/>
        <end position="314"/>
    </location>
</feature>
<sequence length="318" mass="32617">MLNRRSSLLALASLPLVAACGGGHDDTVDPASRNIVQAALADPQFSLLAEAVVAAGLTATLSGPGPFTVFAPTNAAFTALLAELGTTKEALFADRALLTTVLTYHVLGSRVGSAAIPIGRAITTVQGGIFKIDRVDGALRVQDGRNRTARIVAADVGTSNGVIHAIDRVLLPANRNVVETAVALANGTPPQFTLLVEAVVTAGLAPTLSGTGPFTVFAPTDAAFAALLAELGVTKEALFANTALLTSVLTYHVLPLRALRAEVPVGNALTTVQGQTLTVNSAFQIVDQRGRSAAIVATDTLASNGVIHVIDRVILPRA</sequence>
<gene>
    <name evidence="3" type="ORF">ISF6_1833</name>
</gene>
<dbReference type="PROSITE" id="PS50213">
    <property type="entry name" value="FAS1"/>
    <property type="match status" value="2"/>
</dbReference>
<dbReference type="SUPFAM" id="SSF82153">
    <property type="entry name" value="FAS1 domain"/>
    <property type="match status" value="2"/>
</dbReference>
<dbReference type="OrthoDB" id="9800666at2"/>
<dbReference type="GO" id="GO:0030198">
    <property type="term" value="P:extracellular matrix organization"/>
    <property type="evidence" value="ECO:0007669"/>
    <property type="project" value="TreeGrafter"/>
</dbReference>
<dbReference type="InterPro" id="IPR000782">
    <property type="entry name" value="FAS1_domain"/>
</dbReference>
<dbReference type="Pfam" id="PF02469">
    <property type="entry name" value="Fasciclin"/>
    <property type="match status" value="2"/>
</dbReference>
<dbReference type="EMBL" id="BBYR01000030">
    <property type="protein sequence ID" value="GAP35993.1"/>
    <property type="molecule type" value="Genomic_DNA"/>
</dbReference>
<feature type="domain" description="FAS1" evidence="2">
    <location>
        <begin position="32"/>
        <end position="170"/>
    </location>
</feature>
<dbReference type="STRING" id="1547922.ISF6_1833"/>
<name>A0A0K8P037_PISS1</name>
<evidence type="ECO:0000256" key="1">
    <source>
        <dbReference type="SAM" id="SignalP"/>
    </source>
</evidence>
<protein>
    <recommendedName>
        <fullName evidence="2">FAS1 domain-containing protein</fullName>
    </recommendedName>
</protein>
<dbReference type="RefSeq" id="WP_054020014.1">
    <property type="nucleotide sequence ID" value="NZ_BBYR01000030.1"/>
</dbReference>
<evidence type="ECO:0000313" key="3">
    <source>
        <dbReference type="EMBL" id="GAP35993.1"/>
    </source>
</evidence>
<dbReference type="Proteomes" id="UP000037660">
    <property type="component" value="Unassembled WGS sequence"/>
</dbReference>
<dbReference type="PROSITE" id="PS51257">
    <property type="entry name" value="PROKAR_LIPOPROTEIN"/>
    <property type="match status" value="1"/>
</dbReference>
<dbReference type="PANTHER" id="PTHR10900:SF77">
    <property type="entry name" value="FI19380P1"/>
    <property type="match status" value="1"/>
</dbReference>
<dbReference type="PANTHER" id="PTHR10900">
    <property type="entry name" value="PERIOSTIN-RELATED"/>
    <property type="match status" value="1"/>
</dbReference>
<dbReference type="GO" id="GO:0005615">
    <property type="term" value="C:extracellular space"/>
    <property type="evidence" value="ECO:0007669"/>
    <property type="project" value="TreeGrafter"/>
</dbReference>
<proteinExistence type="predicted"/>
<reference evidence="3 4" key="2">
    <citation type="journal article" date="2016" name="Science">
        <title>A bacterium that degrades and assimilates poly(ethylene terephthalate).</title>
        <authorList>
            <person name="Yoshida S."/>
            <person name="Hiraga K."/>
            <person name="Takehana T."/>
            <person name="Taniguchi I."/>
            <person name="Yamaji H."/>
            <person name="Maeda Y."/>
            <person name="Toyohara K."/>
            <person name="Miyamoto K."/>
            <person name="Kimura Y."/>
            <person name="Oda K."/>
        </authorList>
    </citation>
    <scope>NUCLEOTIDE SEQUENCE [LARGE SCALE GENOMIC DNA]</scope>
    <source>
        <strain evidence="4">NBRC 110686 / TISTR 2288 / 201-F6</strain>
    </source>
</reference>
<dbReference type="InterPro" id="IPR036378">
    <property type="entry name" value="FAS1_dom_sf"/>
</dbReference>
<keyword evidence="1" id="KW-0732">Signal</keyword>
<feature type="signal peptide" evidence="1">
    <location>
        <begin position="1"/>
        <end position="18"/>
    </location>
</feature>
<comment type="caution">
    <text evidence="3">The sequence shown here is derived from an EMBL/GenBank/DDBJ whole genome shotgun (WGS) entry which is preliminary data.</text>
</comment>
<evidence type="ECO:0000259" key="2">
    <source>
        <dbReference type="PROSITE" id="PS50213"/>
    </source>
</evidence>
<keyword evidence="4" id="KW-1185">Reference proteome</keyword>
<accession>A0A0K8P037</accession>
<dbReference type="Gene3D" id="2.30.180.10">
    <property type="entry name" value="FAS1 domain"/>
    <property type="match status" value="2"/>
</dbReference>
<dbReference type="AlphaFoldDB" id="A0A0K8P037"/>
<dbReference type="GO" id="GO:0007155">
    <property type="term" value="P:cell adhesion"/>
    <property type="evidence" value="ECO:0007669"/>
    <property type="project" value="TreeGrafter"/>
</dbReference>
<feature type="chain" id="PRO_5005513550" description="FAS1 domain-containing protein" evidence="1">
    <location>
        <begin position="19"/>
        <end position="318"/>
    </location>
</feature>